<organism evidence="2 3">
    <name type="scientific">Aeromicrobium piscarium</name>
    <dbReference type="NCBI Taxonomy" id="2590901"/>
    <lineage>
        <taxon>Bacteria</taxon>
        <taxon>Bacillati</taxon>
        <taxon>Actinomycetota</taxon>
        <taxon>Actinomycetes</taxon>
        <taxon>Propionibacteriales</taxon>
        <taxon>Nocardioidaceae</taxon>
        <taxon>Aeromicrobium</taxon>
    </lineage>
</organism>
<dbReference type="PANTHER" id="PTHR33877:SF2">
    <property type="entry name" value="OS07G0170200 PROTEIN"/>
    <property type="match status" value="1"/>
</dbReference>
<evidence type="ECO:0000259" key="1">
    <source>
        <dbReference type="SMART" id="SM00507"/>
    </source>
</evidence>
<comment type="caution">
    <text evidence="2">The sequence shown here is derived from an EMBL/GenBank/DDBJ whole genome shotgun (WGS) entry which is preliminary data.</text>
</comment>
<gene>
    <name evidence="2" type="ORF">FNM00_00545</name>
</gene>
<feature type="domain" description="HNH nuclease" evidence="1">
    <location>
        <begin position="147"/>
        <end position="197"/>
    </location>
</feature>
<keyword evidence="2" id="KW-0378">Hydrolase</keyword>
<dbReference type="PANTHER" id="PTHR33877">
    <property type="entry name" value="SLL1193 PROTEIN"/>
    <property type="match status" value="1"/>
</dbReference>
<dbReference type="AlphaFoldDB" id="A0A554SPC5"/>
<evidence type="ECO:0000313" key="3">
    <source>
        <dbReference type="Proteomes" id="UP000316988"/>
    </source>
</evidence>
<dbReference type="SMART" id="SM00507">
    <property type="entry name" value="HNHc"/>
    <property type="match status" value="1"/>
</dbReference>
<sequence>MAQRTCAHCDGPLPDTAATGRPRKYCTRQCLRAATRDSPTKTCTHPGCERAMRAKGLCSTHYNQRYIPDRHPRVEVPCTVCGATVVRARDSRRLPTCSVTCRTLLQHGVLSGVDHYDWACDAQRRALRLGATTAHRVERDDILKGDGWRCYLCHIDTRIATSPFDPRSATVDHVVPISKGGQHVRENLRCCCLGCNSSKQALLIDELTA</sequence>
<keyword evidence="2" id="KW-0540">Nuclease</keyword>
<dbReference type="InterPro" id="IPR002711">
    <property type="entry name" value="HNH"/>
</dbReference>
<dbReference type="Gene3D" id="1.10.30.50">
    <property type="match status" value="1"/>
</dbReference>
<accession>A0A554SPC5</accession>
<reference evidence="2 3" key="1">
    <citation type="submission" date="2019-07" db="EMBL/GenBank/DDBJ databases">
        <authorList>
            <person name="Zhao L.H."/>
        </authorList>
    </citation>
    <scope>NUCLEOTIDE SEQUENCE [LARGE SCALE GENOMIC DNA]</scope>
    <source>
        <strain evidence="2 3">Co35</strain>
    </source>
</reference>
<dbReference type="Proteomes" id="UP000316988">
    <property type="component" value="Unassembled WGS sequence"/>
</dbReference>
<keyword evidence="3" id="KW-1185">Reference proteome</keyword>
<name>A0A554SPC5_9ACTN</name>
<keyword evidence="2" id="KW-0255">Endonuclease</keyword>
<evidence type="ECO:0000313" key="2">
    <source>
        <dbReference type="EMBL" id="TSD68119.1"/>
    </source>
</evidence>
<protein>
    <submittedName>
        <fullName evidence="2">HNH endonuclease</fullName>
    </submittedName>
</protein>
<proteinExistence type="predicted"/>
<dbReference type="GO" id="GO:0004519">
    <property type="term" value="F:endonuclease activity"/>
    <property type="evidence" value="ECO:0007669"/>
    <property type="project" value="UniProtKB-KW"/>
</dbReference>
<dbReference type="InterPro" id="IPR003615">
    <property type="entry name" value="HNH_nuc"/>
</dbReference>
<dbReference type="Pfam" id="PF01844">
    <property type="entry name" value="HNH"/>
    <property type="match status" value="1"/>
</dbReference>
<dbReference type="InterPro" id="IPR052892">
    <property type="entry name" value="NA-targeting_endonuclease"/>
</dbReference>
<dbReference type="CDD" id="cd00085">
    <property type="entry name" value="HNHc"/>
    <property type="match status" value="1"/>
</dbReference>
<dbReference type="EMBL" id="VLNT01000001">
    <property type="protein sequence ID" value="TSD68119.1"/>
    <property type="molecule type" value="Genomic_DNA"/>
</dbReference>
<dbReference type="OrthoDB" id="9802901at2"/>